<comment type="caution">
    <text evidence="1">The sequence shown here is derived from an EMBL/GenBank/DDBJ whole genome shotgun (WGS) entry which is preliminary data.</text>
</comment>
<proteinExistence type="predicted"/>
<dbReference type="AlphaFoldDB" id="A0A9X2FWH8"/>
<accession>A0A9X2FWH8</accession>
<name>A0A9X2FWH8_9GAMM</name>
<keyword evidence="2" id="KW-1185">Reference proteome</keyword>
<organism evidence="1 2">
    <name type="scientific">Idiomarina rhizosphaerae</name>
    <dbReference type="NCBI Taxonomy" id="2961572"/>
    <lineage>
        <taxon>Bacteria</taxon>
        <taxon>Pseudomonadati</taxon>
        <taxon>Pseudomonadota</taxon>
        <taxon>Gammaproteobacteria</taxon>
        <taxon>Alteromonadales</taxon>
        <taxon>Idiomarinaceae</taxon>
        <taxon>Idiomarina</taxon>
    </lineage>
</organism>
<reference evidence="1" key="1">
    <citation type="submission" date="2022-06" db="EMBL/GenBank/DDBJ databases">
        <title>Idiomarina rhizosphaerae M1R2S28.</title>
        <authorList>
            <person name="Sun J.-Q."/>
            <person name="Li L.-F."/>
        </authorList>
    </citation>
    <scope>NUCLEOTIDE SEQUENCE</scope>
    <source>
        <strain evidence="1">M1R2S28</strain>
    </source>
</reference>
<sequence length="48" mass="5348">MFNESVSEEVLLAEFQALIPKVQLALEPVIGESLPAAQIEACREHRLQ</sequence>
<evidence type="ECO:0000313" key="1">
    <source>
        <dbReference type="EMBL" id="MCP1338905.1"/>
    </source>
</evidence>
<protein>
    <submittedName>
        <fullName evidence="1">Uncharacterized protein</fullName>
    </submittedName>
</protein>
<evidence type="ECO:0000313" key="2">
    <source>
        <dbReference type="Proteomes" id="UP001139474"/>
    </source>
</evidence>
<dbReference type="EMBL" id="JAMZDE010000005">
    <property type="protein sequence ID" value="MCP1338905.1"/>
    <property type="molecule type" value="Genomic_DNA"/>
</dbReference>
<dbReference type="RefSeq" id="WP_253618326.1">
    <property type="nucleotide sequence ID" value="NZ_JAMZDE010000005.1"/>
</dbReference>
<gene>
    <name evidence="1" type="ORF">NJR55_04800</name>
</gene>
<dbReference type="Proteomes" id="UP001139474">
    <property type="component" value="Unassembled WGS sequence"/>
</dbReference>